<reference evidence="2" key="2">
    <citation type="journal article" date="2015" name="Genome Biol.">
        <title>Comparative genomics of Steinernema reveals deeply conserved gene regulatory networks.</title>
        <authorList>
            <person name="Dillman A.R."/>
            <person name="Macchietto M."/>
            <person name="Porter C.F."/>
            <person name="Rogers A."/>
            <person name="Williams B."/>
            <person name="Antoshechkin I."/>
            <person name="Lee M.M."/>
            <person name="Goodwin Z."/>
            <person name="Lu X."/>
            <person name="Lewis E.E."/>
            <person name="Goodrich-Blair H."/>
            <person name="Stock S.P."/>
            <person name="Adams B.J."/>
            <person name="Sternberg P.W."/>
            <person name="Mortazavi A."/>
        </authorList>
    </citation>
    <scope>NUCLEOTIDE SEQUENCE [LARGE SCALE GENOMIC DNA]</scope>
    <source>
        <strain evidence="2">ALL</strain>
    </source>
</reference>
<dbReference type="PROSITE" id="PS51257">
    <property type="entry name" value="PROKAR_LIPOPROTEIN"/>
    <property type="match status" value="1"/>
</dbReference>
<feature type="chain" id="PRO_5020879846" evidence="1">
    <location>
        <begin position="19"/>
        <end position="85"/>
    </location>
</feature>
<dbReference type="EMBL" id="AZBU02000004">
    <property type="protein sequence ID" value="TKR81445.1"/>
    <property type="molecule type" value="Genomic_DNA"/>
</dbReference>
<comment type="caution">
    <text evidence="2">The sequence shown here is derived from an EMBL/GenBank/DDBJ whole genome shotgun (WGS) entry which is preliminary data.</text>
</comment>
<reference evidence="2" key="3">
    <citation type="journal article" date="2019" name="G3 (Bethesda)">
        <title>Hybrid Assembly of the Genome of the Entomopathogenic Nematode Steinernema carpocapsae Identifies the X-Chromosome.</title>
        <authorList>
            <person name="Serra L."/>
            <person name="Macchietto M."/>
            <person name="Macias-Munoz A."/>
            <person name="McGill C.J."/>
            <person name="Rodriguez I.M."/>
            <person name="Rodriguez B."/>
            <person name="Murad R."/>
            <person name="Mortazavi A."/>
        </authorList>
    </citation>
    <scope>NUCLEOTIDE SEQUENCE</scope>
    <source>
        <strain evidence="2">ALL</strain>
    </source>
</reference>
<gene>
    <name evidence="2" type="ORF">L596_015312</name>
</gene>
<dbReference type="AlphaFoldDB" id="A0A4V6A330"/>
<accession>A0A4V6A330</accession>
<feature type="signal peptide" evidence="1">
    <location>
        <begin position="1"/>
        <end position="18"/>
    </location>
</feature>
<keyword evidence="1" id="KW-0732">Signal</keyword>
<evidence type="ECO:0000256" key="1">
    <source>
        <dbReference type="SAM" id="SignalP"/>
    </source>
</evidence>
<protein>
    <submittedName>
        <fullName evidence="2">Uncharacterized protein</fullName>
    </submittedName>
</protein>
<name>A0A4V6A330_STECR</name>
<sequence>MRIFSLLLVVALVATASCQYVDNYLGPQDQELGFLENSMSVPGSPKIWQKKRFFVPSRFRPISKRARYPSYFQLPSFLKWNPGGI</sequence>
<organism evidence="2">
    <name type="scientific">Steinernema carpocapsae</name>
    <name type="common">Entomopathogenic nematode</name>
    <dbReference type="NCBI Taxonomy" id="34508"/>
    <lineage>
        <taxon>Eukaryota</taxon>
        <taxon>Metazoa</taxon>
        <taxon>Ecdysozoa</taxon>
        <taxon>Nematoda</taxon>
        <taxon>Chromadorea</taxon>
        <taxon>Rhabditida</taxon>
        <taxon>Tylenchina</taxon>
        <taxon>Panagrolaimomorpha</taxon>
        <taxon>Strongyloidoidea</taxon>
        <taxon>Steinernematidae</taxon>
        <taxon>Steinernema</taxon>
    </lineage>
</organism>
<evidence type="ECO:0000313" key="2">
    <source>
        <dbReference type="EMBL" id="TKR81445.1"/>
    </source>
</evidence>
<proteinExistence type="predicted"/>
<reference evidence="2" key="1">
    <citation type="submission" date="2013-11" db="EMBL/GenBank/DDBJ databases">
        <authorList>
            <person name="Sternberg P."/>
            <person name="Dillman A."/>
            <person name="Macchietto M."/>
        </authorList>
    </citation>
    <scope>NUCLEOTIDE SEQUENCE</scope>
    <source>
        <strain evidence="2">ALL</strain>
    </source>
</reference>